<evidence type="ECO:0000313" key="2">
    <source>
        <dbReference type="Proteomes" id="UP000836841"/>
    </source>
</evidence>
<evidence type="ECO:0000313" key="1">
    <source>
        <dbReference type="EMBL" id="CAH2069427.1"/>
    </source>
</evidence>
<accession>A0AAU9SR45</accession>
<dbReference type="Proteomes" id="UP000836841">
    <property type="component" value="Chromosome 6"/>
</dbReference>
<keyword evidence="2" id="KW-1185">Reference proteome</keyword>
<dbReference type="AlphaFoldDB" id="A0AAU9SR45"/>
<dbReference type="EMBL" id="OU466862">
    <property type="protein sequence ID" value="CAH2069427.1"/>
    <property type="molecule type" value="Genomic_DNA"/>
</dbReference>
<gene>
    <name evidence="1" type="ORF">TAV2_LOCUS21126</name>
</gene>
<proteinExistence type="predicted"/>
<name>A0AAU9SR45_THLAR</name>
<reference evidence="1 2" key="1">
    <citation type="submission" date="2022-03" db="EMBL/GenBank/DDBJ databases">
        <authorList>
            <person name="Nunn A."/>
            <person name="Chopra R."/>
            <person name="Nunn A."/>
            <person name="Contreras Garrido A."/>
        </authorList>
    </citation>
    <scope>NUCLEOTIDE SEQUENCE [LARGE SCALE GENOMIC DNA]</scope>
</reference>
<sequence length="84" mass="9773">MPGSIGRRVALDQTSGGIDMWIVMGLSSTRWRHLDHLVRLSILYILRPQFCFLAFNEQMRQGEIWDVQLFLLLLLITLLSNLED</sequence>
<organism evidence="1 2">
    <name type="scientific">Thlaspi arvense</name>
    <name type="common">Field penny-cress</name>
    <dbReference type="NCBI Taxonomy" id="13288"/>
    <lineage>
        <taxon>Eukaryota</taxon>
        <taxon>Viridiplantae</taxon>
        <taxon>Streptophyta</taxon>
        <taxon>Embryophyta</taxon>
        <taxon>Tracheophyta</taxon>
        <taxon>Spermatophyta</taxon>
        <taxon>Magnoliopsida</taxon>
        <taxon>eudicotyledons</taxon>
        <taxon>Gunneridae</taxon>
        <taxon>Pentapetalae</taxon>
        <taxon>rosids</taxon>
        <taxon>malvids</taxon>
        <taxon>Brassicales</taxon>
        <taxon>Brassicaceae</taxon>
        <taxon>Thlaspideae</taxon>
        <taxon>Thlaspi</taxon>
    </lineage>
</organism>
<protein>
    <submittedName>
        <fullName evidence="1">Uncharacterized protein</fullName>
    </submittedName>
</protein>